<organism evidence="1 2">
    <name type="scientific">Phyllobacterium zundukense</name>
    <dbReference type="NCBI Taxonomy" id="1867719"/>
    <lineage>
        <taxon>Bacteria</taxon>
        <taxon>Pseudomonadati</taxon>
        <taxon>Pseudomonadota</taxon>
        <taxon>Alphaproteobacteria</taxon>
        <taxon>Hyphomicrobiales</taxon>
        <taxon>Phyllobacteriaceae</taxon>
        <taxon>Phyllobacterium</taxon>
    </lineage>
</organism>
<dbReference type="RefSeq" id="WP_099998761.1">
    <property type="nucleotide sequence ID" value="NZ_CP017940.1"/>
</dbReference>
<dbReference type="Proteomes" id="UP000232163">
    <property type="component" value="Unassembled WGS sequence"/>
</dbReference>
<evidence type="ECO:0000313" key="2">
    <source>
        <dbReference type="Proteomes" id="UP000232163"/>
    </source>
</evidence>
<accession>A0A2N9VW35</accession>
<gene>
    <name evidence="1" type="ORF">B5P45_17555</name>
</gene>
<keyword evidence="2" id="KW-1185">Reference proteome</keyword>
<comment type="caution">
    <text evidence="1">The sequence shown here is derived from an EMBL/GenBank/DDBJ whole genome shotgun (WGS) entry which is preliminary data.</text>
</comment>
<sequence>MQQYAVVVENDITQWEDQTGSRYHFPKRYARFLTPGTRLIHYKGRLRDPRFLPKRLSPEPHYFAFSIAGEHTPDPDSDKGDLFVDVLQHRPFDEAVPHRIDGETLETIPESRKDNFWRDGVRPATLSLFETVGRLARIVFDEGETEVTEDIDLTTTMQEGGKKIVYGTRYERRPELRALAIKIHGTVCFACEADLEKVYGELAAGYIQIHHKRPLYVSGPTIVNAETDLVPLCPNCHGIAHLGNKLRSVNDIRSLLGKPAVSYGD</sequence>
<dbReference type="AlphaFoldDB" id="A0A2N9VW35"/>
<evidence type="ECO:0000313" key="1">
    <source>
        <dbReference type="EMBL" id="PIO43703.1"/>
    </source>
</evidence>
<name>A0A2N9VW35_9HYPH</name>
<dbReference type="KEGG" id="pht:BLM14_07170"/>
<dbReference type="EMBL" id="MZMT01000037">
    <property type="protein sequence ID" value="PIO43703.1"/>
    <property type="molecule type" value="Genomic_DNA"/>
</dbReference>
<evidence type="ECO:0008006" key="3">
    <source>
        <dbReference type="Google" id="ProtNLM"/>
    </source>
</evidence>
<dbReference type="InterPro" id="IPR003615">
    <property type="entry name" value="HNH_nuc"/>
</dbReference>
<proteinExistence type="predicted"/>
<reference evidence="1 2" key="1">
    <citation type="journal article" date="2017" name="Int J Environ Stud">
        <title>Does the Miocene-Pliocene relict legume Oxytropis triphylla form nitrogen-fixing nodules with a combination of bacterial strains?</title>
        <authorList>
            <person name="Safronova V."/>
            <person name="Belimov A."/>
            <person name="Sazanova A."/>
            <person name="Kuznetsova I."/>
            <person name="Popova J."/>
            <person name="Andronov E."/>
            <person name="Verkhozina A."/>
            <person name="Tikhonovich I."/>
        </authorList>
    </citation>
    <scope>NUCLEOTIDE SEQUENCE [LARGE SCALE GENOMIC DNA]</scope>
    <source>
        <strain evidence="1 2">Tri-38</strain>
    </source>
</reference>
<protein>
    <recommendedName>
        <fullName evidence="3">Restriction endonuclease</fullName>
    </recommendedName>
</protein>
<dbReference type="OrthoDB" id="9802640at2"/>
<dbReference type="CDD" id="cd00085">
    <property type="entry name" value="HNHc"/>
    <property type="match status" value="1"/>
</dbReference>